<sequence length="52" mass="6364">MLIIHCRLLRYYGLLDLYQVQYPMVFIPLFRKRDSRSILVLFLLLMTFTPLE</sequence>
<evidence type="ECO:0000313" key="1">
    <source>
        <dbReference type="EMBL" id="JAE04183.1"/>
    </source>
</evidence>
<reference evidence="1" key="1">
    <citation type="submission" date="2014-09" db="EMBL/GenBank/DDBJ databases">
        <authorList>
            <person name="Magalhaes I.L.F."/>
            <person name="Oliveira U."/>
            <person name="Santos F.R."/>
            <person name="Vidigal T.H.D.A."/>
            <person name="Brescovit A.D."/>
            <person name="Santos A.J."/>
        </authorList>
    </citation>
    <scope>NUCLEOTIDE SEQUENCE</scope>
    <source>
        <tissue evidence="1">Shoot tissue taken approximately 20 cm above the soil surface</tissue>
    </source>
</reference>
<dbReference type="EMBL" id="GBRH01193713">
    <property type="protein sequence ID" value="JAE04183.1"/>
    <property type="molecule type" value="Transcribed_RNA"/>
</dbReference>
<protein>
    <submittedName>
        <fullName evidence="1">Uncharacterized protein</fullName>
    </submittedName>
</protein>
<proteinExistence type="predicted"/>
<name>A0A0A9F7F1_ARUDO</name>
<accession>A0A0A9F7F1</accession>
<organism evidence="1">
    <name type="scientific">Arundo donax</name>
    <name type="common">Giant reed</name>
    <name type="synonym">Donax arundinaceus</name>
    <dbReference type="NCBI Taxonomy" id="35708"/>
    <lineage>
        <taxon>Eukaryota</taxon>
        <taxon>Viridiplantae</taxon>
        <taxon>Streptophyta</taxon>
        <taxon>Embryophyta</taxon>
        <taxon>Tracheophyta</taxon>
        <taxon>Spermatophyta</taxon>
        <taxon>Magnoliopsida</taxon>
        <taxon>Liliopsida</taxon>
        <taxon>Poales</taxon>
        <taxon>Poaceae</taxon>
        <taxon>PACMAD clade</taxon>
        <taxon>Arundinoideae</taxon>
        <taxon>Arundineae</taxon>
        <taxon>Arundo</taxon>
    </lineage>
</organism>
<reference evidence="1" key="2">
    <citation type="journal article" date="2015" name="Data Brief">
        <title>Shoot transcriptome of the giant reed, Arundo donax.</title>
        <authorList>
            <person name="Barrero R.A."/>
            <person name="Guerrero F.D."/>
            <person name="Moolhuijzen P."/>
            <person name="Goolsby J.A."/>
            <person name="Tidwell J."/>
            <person name="Bellgard S.E."/>
            <person name="Bellgard M.I."/>
        </authorList>
    </citation>
    <scope>NUCLEOTIDE SEQUENCE</scope>
    <source>
        <tissue evidence="1">Shoot tissue taken approximately 20 cm above the soil surface</tissue>
    </source>
</reference>
<dbReference type="AlphaFoldDB" id="A0A0A9F7F1"/>